<dbReference type="NCBIfam" id="TIGR02027">
    <property type="entry name" value="rpoA"/>
    <property type="match status" value="1"/>
</dbReference>
<dbReference type="EC" id="2.7.7.6" evidence="2"/>
<proteinExistence type="inferred from homology"/>
<evidence type="ECO:0000256" key="7">
    <source>
        <dbReference type="ARBA" id="ARBA00023163"/>
    </source>
</evidence>
<gene>
    <name evidence="12" type="ORF">CO057_00980</name>
</gene>
<protein>
    <recommendedName>
        <fullName evidence="3">DNA-directed RNA polymerase subunit alpha</fullName>
        <ecNumber evidence="2">2.7.7.6</ecNumber>
    </recommendedName>
    <alternativeName>
        <fullName evidence="9">RNA polymerase subunit alpha</fullName>
    </alternativeName>
    <alternativeName>
        <fullName evidence="8">Transcriptase subunit alpha</fullName>
    </alternativeName>
</protein>
<dbReference type="GO" id="GO:0003899">
    <property type="term" value="F:DNA-directed RNA polymerase activity"/>
    <property type="evidence" value="ECO:0007669"/>
    <property type="project" value="UniProtKB-EC"/>
</dbReference>
<evidence type="ECO:0000256" key="1">
    <source>
        <dbReference type="ARBA" id="ARBA00007123"/>
    </source>
</evidence>
<dbReference type="Proteomes" id="UP000230251">
    <property type="component" value="Unassembled WGS sequence"/>
</dbReference>
<dbReference type="CDD" id="cd06928">
    <property type="entry name" value="RNAP_alpha_NTD"/>
    <property type="match status" value="1"/>
</dbReference>
<dbReference type="InterPro" id="IPR036643">
    <property type="entry name" value="RNApol_insert_sf"/>
</dbReference>
<comment type="similarity">
    <text evidence="1">Belongs to the RNA polymerase alpha chain family.</text>
</comment>
<sequence>MENILLPSKMTFAEGSRANESILTIEPLHHGYGTTVGNVLRRVLLSSLEGAAVTAMKIKGVQHEFSSVTGAKEDGLEIALNLKKLRMIVHTDQPVVLTLEAKGEGEVKAKDISANADVEIANPDLVIATLTSNDAKLNMEITVGRGRGFWPTEERDNSTSDIGTIAIDSVFSPVLNVGIKVENTRVGEITNYDKLIMNILTDGTITAQDAVSQATKVILNHFNWIENQFAHSTLAEVKEIEKTNEPVVEEVNEETEE</sequence>
<dbReference type="FunFam" id="2.170.120.12:FF:000001">
    <property type="entry name" value="DNA-directed RNA polymerase subunit alpha"/>
    <property type="match status" value="1"/>
</dbReference>
<evidence type="ECO:0000313" key="13">
    <source>
        <dbReference type="Proteomes" id="UP000230251"/>
    </source>
</evidence>
<comment type="caution">
    <text evidence="12">The sequence shown here is derived from an EMBL/GenBank/DDBJ whole genome shotgun (WGS) entry which is preliminary data.</text>
</comment>
<dbReference type="SUPFAM" id="SSF56553">
    <property type="entry name" value="Insert subdomain of RNA polymerase alpha subunit"/>
    <property type="match status" value="1"/>
</dbReference>
<feature type="domain" description="DNA-directed RNA polymerase RpoA/D/Rpb3-type" evidence="11">
    <location>
        <begin position="20"/>
        <end position="228"/>
    </location>
</feature>
<dbReference type="Gene3D" id="3.30.1360.10">
    <property type="entry name" value="RNA polymerase, RBP11-like subunit"/>
    <property type="match status" value="1"/>
</dbReference>
<dbReference type="GO" id="GO:0046983">
    <property type="term" value="F:protein dimerization activity"/>
    <property type="evidence" value="ECO:0007669"/>
    <property type="project" value="InterPro"/>
</dbReference>
<evidence type="ECO:0000256" key="5">
    <source>
        <dbReference type="ARBA" id="ARBA00022679"/>
    </source>
</evidence>
<dbReference type="AlphaFoldDB" id="A0A2M8EQ12"/>
<evidence type="ECO:0000256" key="8">
    <source>
        <dbReference type="ARBA" id="ARBA00032524"/>
    </source>
</evidence>
<comment type="catalytic activity">
    <reaction evidence="10">
        <text>RNA(n) + a ribonucleoside 5'-triphosphate = RNA(n+1) + diphosphate</text>
        <dbReference type="Rhea" id="RHEA:21248"/>
        <dbReference type="Rhea" id="RHEA-COMP:14527"/>
        <dbReference type="Rhea" id="RHEA-COMP:17342"/>
        <dbReference type="ChEBI" id="CHEBI:33019"/>
        <dbReference type="ChEBI" id="CHEBI:61557"/>
        <dbReference type="ChEBI" id="CHEBI:140395"/>
        <dbReference type="EC" id="2.7.7.6"/>
    </reaction>
</comment>
<dbReference type="NCBIfam" id="NF003519">
    <property type="entry name" value="PRK05182.2-5"/>
    <property type="match status" value="1"/>
</dbReference>
<keyword evidence="6" id="KW-0548">Nucleotidyltransferase</keyword>
<evidence type="ECO:0000256" key="2">
    <source>
        <dbReference type="ARBA" id="ARBA00012418"/>
    </source>
</evidence>
<dbReference type="InterPro" id="IPR011262">
    <property type="entry name" value="DNA-dir_RNA_pol_insert"/>
</dbReference>
<organism evidence="12 13">
    <name type="scientific">Candidatus Uhrbacteria bacterium CG_4_9_14_0_2_um_filter_41_50</name>
    <dbReference type="NCBI Taxonomy" id="1975031"/>
    <lineage>
        <taxon>Bacteria</taxon>
        <taxon>Candidatus Uhriibacteriota</taxon>
    </lineage>
</organism>
<evidence type="ECO:0000256" key="9">
    <source>
        <dbReference type="ARBA" id="ARBA00033070"/>
    </source>
</evidence>
<dbReference type="SUPFAM" id="SSF55257">
    <property type="entry name" value="RBP11-like subunits of RNA polymerase"/>
    <property type="match status" value="1"/>
</dbReference>
<dbReference type="GO" id="GO:0003677">
    <property type="term" value="F:DNA binding"/>
    <property type="evidence" value="ECO:0007669"/>
    <property type="project" value="InterPro"/>
</dbReference>
<evidence type="ECO:0000256" key="3">
    <source>
        <dbReference type="ARBA" id="ARBA00015972"/>
    </source>
</evidence>
<dbReference type="Pfam" id="PF01193">
    <property type="entry name" value="RNA_pol_L"/>
    <property type="match status" value="1"/>
</dbReference>
<name>A0A2M8EQ12_9BACT</name>
<accession>A0A2M8EQ12</accession>
<dbReference type="InterPro" id="IPR011263">
    <property type="entry name" value="DNA-dir_RNA_pol_RpoA/D/Rpb3"/>
</dbReference>
<evidence type="ECO:0000259" key="11">
    <source>
        <dbReference type="SMART" id="SM00662"/>
    </source>
</evidence>
<dbReference type="InterPro" id="IPR036603">
    <property type="entry name" value="RBP11-like"/>
</dbReference>
<dbReference type="GO" id="GO:0005737">
    <property type="term" value="C:cytoplasm"/>
    <property type="evidence" value="ECO:0007669"/>
    <property type="project" value="UniProtKB-ARBA"/>
</dbReference>
<keyword evidence="5" id="KW-0808">Transferase</keyword>
<keyword evidence="7" id="KW-0804">Transcription</keyword>
<evidence type="ECO:0000313" key="12">
    <source>
        <dbReference type="EMBL" id="PJC24791.1"/>
    </source>
</evidence>
<dbReference type="EMBL" id="PFSI01000018">
    <property type="protein sequence ID" value="PJC24791.1"/>
    <property type="molecule type" value="Genomic_DNA"/>
</dbReference>
<dbReference type="GO" id="GO:0000428">
    <property type="term" value="C:DNA-directed RNA polymerase complex"/>
    <property type="evidence" value="ECO:0007669"/>
    <property type="project" value="UniProtKB-KW"/>
</dbReference>
<keyword evidence="4 12" id="KW-0240">DNA-directed RNA polymerase</keyword>
<reference evidence="13" key="1">
    <citation type="submission" date="2017-09" db="EMBL/GenBank/DDBJ databases">
        <title>Depth-based differentiation of microbial function through sediment-hosted aquifers and enrichment of novel symbionts in the deep terrestrial subsurface.</title>
        <authorList>
            <person name="Probst A.J."/>
            <person name="Ladd B."/>
            <person name="Jarett J.K."/>
            <person name="Geller-Mcgrath D.E."/>
            <person name="Sieber C.M.K."/>
            <person name="Emerson J.B."/>
            <person name="Anantharaman K."/>
            <person name="Thomas B.C."/>
            <person name="Malmstrom R."/>
            <person name="Stieglmeier M."/>
            <person name="Klingl A."/>
            <person name="Woyke T."/>
            <person name="Ryan C.M."/>
            <person name="Banfield J.F."/>
        </authorList>
    </citation>
    <scope>NUCLEOTIDE SEQUENCE [LARGE SCALE GENOMIC DNA]</scope>
</reference>
<dbReference type="Gene3D" id="2.170.120.12">
    <property type="entry name" value="DNA-directed RNA polymerase, insert domain"/>
    <property type="match status" value="1"/>
</dbReference>
<dbReference type="Pfam" id="PF01000">
    <property type="entry name" value="RNA_pol_A_bac"/>
    <property type="match status" value="1"/>
</dbReference>
<evidence type="ECO:0000256" key="4">
    <source>
        <dbReference type="ARBA" id="ARBA00022478"/>
    </source>
</evidence>
<evidence type="ECO:0000256" key="10">
    <source>
        <dbReference type="ARBA" id="ARBA00048552"/>
    </source>
</evidence>
<dbReference type="InterPro" id="IPR011773">
    <property type="entry name" value="DNA-dir_RpoA"/>
</dbReference>
<evidence type="ECO:0000256" key="6">
    <source>
        <dbReference type="ARBA" id="ARBA00022695"/>
    </source>
</evidence>
<dbReference type="SMART" id="SM00662">
    <property type="entry name" value="RPOLD"/>
    <property type="match status" value="1"/>
</dbReference>
<dbReference type="GO" id="GO:0006351">
    <property type="term" value="P:DNA-templated transcription"/>
    <property type="evidence" value="ECO:0007669"/>
    <property type="project" value="InterPro"/>
</dbReference>